<feature type="transmembrane region" description="Helical" evidence="1">
    <location>
        <begin position="295"/>
        <end position="312"/>
    </location>
</feature>
<protein>
    <submittedName>
        <fullName evidence="2">Uncharacterized protein</fullName>
    </submittedName>
</protein>
<dbReference type="RefSeq" id="WP_038985744.1">
    <property type="nucleotide sequence ID" value="NZ_JWJO01000015.1"/>
</dbReference>
<dbReference type="OrthoDB" id="1424256at2"/>
<keyword evidence="1" id="KW-0472">Membrane</keyword>
<accession>A0A163WQY5</accession>
<dbReference type="EMBL" id="LQNU01000075">
    <property type="protein sequence ID" value="KZE76707.1"/>
    <property type="molecule type" value="Genomic_DNA"/>
</dbReference>
<sequence>MLDDFLKIYTSELEVVNYEGTSLVVKLKQASNKLMEILEACFEVSKSIDQYKIKLTKCKIENTLFFYGEKDFMQRCELDWESLKTYCVIVLNENRTFLRKEVDEEYCIEKQMLFNIVAYKDLLKFLKNHKIFNAIKNVDNHFVLISKSNNVMYVGYLNNDLRVAKLDDLKRSVNTLMSRFQKNPYLGEVIDNGEYIRLFIENIALFGIESQKKEDRLFYILSNVDSLLTKIDCDYDHYVSEFSFEKVKSKFKEERNKYFESIDKGLESINKQVLSLPLTFGATAFATHQMKDHPLVLFFILITYALYSYIAFTSLDISKYNLECIEKDIYKERKELTTSLGDNIRDFKSDFYKIDSKVRKTKYLIFLLEIVLGLIFLMYLVFSLSNIVKIK</sequence>
<evidence type="ECO:0000313" key="2">
    <source>
        <dbReference type="EMBL" id="KZE76707.1"/>
    </source>
</evidence>
<feature type="transmembrane region" description="Helical" evidence="1">
    <location>
        <begin position="363"/>
        <end position="382"/>
    </location>
</feature>
<keyword evidence="1" id="KW-1133">Transmembrane helix</keyword>
<evidence type="ECO:0000313" key="3">
    <source>
        <dbReference type="Proteomes" id="UP000076630"/>
    </source>
</evidence>
<keyword evidence="1" id="KW-0812">Transmembrane</keyword>
<dbReference type="AlphaFoldDB" id="A0A163WQY5"/>
<gene>
    <name evidence="2" type="ORF">AV926_14960</name>
</gene>
<reference evidence="2 3" key="1">
    <citation type="submission" date="2016-01" db="EMBL/GenBank/DDBJ databases">
        <title>Whole genome sequencing of Myroides marinus L41.</title>
        <authorList>
            <person name="Hong K.W."/>
        </authorList>
    </citation>
    <scope>NUCLEOTIDE SEQUENCE [LARGE SCALE GENOMIC DNA]</scope>
    <source>
        <strain evidence="2 3">L41</strain>
    </source>
</reference>
<dbReference type="Proteomes" id="UP000076630">
    <property type="component" value="Unassembled WGS sequence"/>
</dbReference>
<name>A0A163WQY5_9FLAO</name>
<comment type="caution">
    <text evidence="2">The sequence shown here is derived from an EMBL/GenBank/DDBJ whole genome shotgun (WGS) entry which is preliminary data.</text>
</comment>
<proteinExistence type="predicted"/>
<organism evidence="2 3">
    <name type="scientific">Myroides marinus</name>
    <dbReference type="NCBI Taxonomy" id="703342"/>
    <lineage>
        <taxon>Bacteria</taxon>
        <taxon>Pseudomonadati</taxon>
        <taxon>Bacteroidota</taxon>
        <taxon>Flavobacteriia</taxon>
        <taxon>Flavobacteriales</taxon>
        <taxon>Flavobacteriaceae</taxon>
        <taxon>Myroides</taxon>
    </lineage>
</organism>
<keyword evidence="3" id="KW-1185">Reference proteome</keyword>
<evidence type="ECO:0000256" key="1">
    <source>
        <dbReference type="SAM" id="Phobius"/>
    </source>
</evidence>